<protein>
    <submittedName>
        <fullName evidence="2">Uncharacterized protein</fullName>
    </submittedName>
</protein>
<comment type="caution">
    <text evidence="2">The sequence shown here is derived from an EMBL/GenBank/DDBJ whole genome shotgun (WGS) entry which is preliminary data.</text>
</comment>
<sequence>MAKPVDDASADKQLAHKTAKIGFWGAVVVAVIGGAVTLGGALIAKPRTTEKPVPAPSPPAGKRTQLRFDSVDRPVGLCNVFDGTGDWSPADFDLLVFNRPWDDREKVGTGAYYLDGLAEKLADGVWKGPRQEIGRDTRAGFTVEITAVLVRHDWSGYLQGVVAPDHYWVSKTLPPHEAVASLVVTRDGTDGGC</sequence>
<reference evidence="2 3" key="1">
    <citation type="submission" date="2020-08" db="EMBL/GenBank/DDBJ databases">
        <title>Sequencing the genomes of 1000 actinobacteria strains.</title>
        <authorList>
            <person name="Klenk H.-P."/>
        </authorList>
    </citation>
    <scope>NUCLEOTIDE SEQUENCE [LARGE SCALE GENOMIC DNA]</scope>
    <source>
        <strain evidence="2 3">DSM 45518</strain>
    </source>
</reference>
<organism evidence="2 3">
    <name type="scientific">Paractinoplanes abujensis</name>
    <dbReference type="NCBI Taxonomy" id="882441"/>
    <lineage>
        <taxon>Bacteria</taxon>
        <taxon>Bacillati</taxon>
        <taxon>Actinomycetota</taxon>
        <taxon>Actinomycetes</taxon>
        <taxon>Micromonosporales</taxon>
        <taxon>Micromonosporaceae</taxon>
        <taxon>Paractinoplanes</taxon>
    </lineage>
</organism>
<evidence type="ECO:0000256" key="1">
    <source>
        <dbReference type="SAM" id="Phobius"/>
    </source>
</evidence>
<dbReference type="RefSeq" id="WP_184956417.1">
    <property type="nucleotide sequence ID" value="NZ_BOMC01000024.1"/>
</dbReference>
<keyword evidence="1" id="KW-0812">Transmembrane</keyword>
<accession>A0A7W7D149</accession>
<evidence type="ECO:0000313" key="2">
    <source>
        <dbReference type="EMBL" id="MBB4698415.1"/>
    </source>
</evidence>
<name>A0A7W7D149_9ACTN</name>
<proteinExistence type="predicted"/>
<evidence type="ECO:0000313" key="3">
    <source>
        <dbReference type="Proteomes" id="UP000542742"/>
    </source>
</evidence>
<keyword evidence="1" id="KW-1133">Transmembrane helix</keyword>
<dbReference type="Proteomes" id="UP000542742">
    <property type="component" value="Unassembled WGS sequence"/>
</dbReference>
<keyword evidence="1" id="KW-0472">Membrane</keyword>
<feature type="transmembrane region" description="Helical" evidence="1">
    <location>
        <begin position="21"/>
        <end position="44"/>
    </location>
</feature>
<dbReference type="AlphaFoldDB" id="A0A7W7D149"/>
<dbReference type="EMBL" id="JACHMF010000001">
    <property type="protein sequence ID" value="MBB4698415.1"/>
    <property type="molecule type" value="Genomic_DNA"/>
</dbReference>
<keyword evidence="3" id="KW-1185">Reference proteome</keyword>
<gene>
    <name evidence="2" type="ORF">BKA14_008563</name>
</gene>